<dbReference type="EMBL" id="CP071595">
    <property type="protein sequence ID" value="QSY49302.1"/>
    <property type="molecule type" value="Genomic_DNA"/>
</dbReference>
<dbReference type="RefSeq" id="WP_143587705.1">
    <property type="nucleotide sequence ID" value="NZ_CP071595.1"/>
</dbReference>
<evidence type="ECO:0008006" key="4">
    <source>
        <dbReference type="Google" id="ProtNLM"/>
    </source>
</evidence>
<evidence type="ECO:0000313" key="3">
    <source>
        <dbReference type="Proteomes" id="UP000671836"/>
    </source>
</evidence>
<sequence>MPRSSLRRAAALATLAAALGLGLAAPAQASPGPVPPLSAQEQALLTSGVPKIVELDPATGRIVSVKESGRTTDPAIDRHNYCNSGDGCFYSGRIPYANQGFYGSRGISYGNWPYRSAYDTGNYTATACWTSACTSRPLPPNTYAHFSGALVTGTSFQIH</sequence>
<gene>
    <name evidence="2" type="ORF">J3S04_30920</name>
</gene>
<organism evidence="2 3">
    <name type="scientific">Streptomyces griseocarneus</name>
    <dbReference type="NCBI Taxonomy" id="51201"/>
    <lineage>
        <taxon>Bacteria</taxon>
        <taxon>Bacillati</taxon>
        <taxon>Actinomycetota</taxon>
        <taxon>Actinomycetes</taxon>
        <taxon>Kitasatosporales</taxon>
        <taxon>Streptomycetaceae</taxon>
        <taxon>Streptomyces</taxon>
    </lineage>
</organism>
<accession>A0ABX7RMY7</accession>
<proteinExistence type="predicted"/>
<name>A0ABX7RMY7_9ACTN</name>
<protein>
    <recommendedName>
        <fullName evidence="4">Secreted protein</fullName>
    </recommendedName>
</protein>
<dbReference type="Proteomes" id="UP000671836">
    <property type="component" value="Chromosome"/>
</dbReference>
<keyword evidence="3" id="KW-1185">Reference proteome</keyword>
<reference evidence="2 3" key="1">
    <citation type="submission" date="2021-03" db="EMBL/GenBank/DDBJ databases">
        <title>Streptomyces strains.</title>
        <authorList>
            <person name="Lund M.B."/>
            <person name="Toerring T."/>
        </authorList>
    </citation>
    <scope>NUCLEOTIDE SEQUENCE [LARGE SCALE GENOMIC DNA]</scope>
    <source>
        <strain evidence="2 3">KCC S-1010</strain>
    </source>
</reference>
<evidence type="ECO:0000256" key="1">
    <source>
        <dbReference type="SAM" id="SignalP"/>
    </source>
</evidence>
<feature type="signal peptide" evidence="1">
    <location>
        <begin position="1"/>
        <end position="29"/>
    </location>
</feature>
<evidence type="ECO:0000313" key="2">
    <source>
        <dbReference type="EMBL" id="QSY49302.1"/>
    </source>
</evidence>
<feature type="chain" id="PRO_5047191838" description="Secreted protein" evidence="1">
    <location>
        <begin position="30"/>
        <end position="159"/>
    </location>
</feature>
<keyword evidence="1" id="KW-0732">Signal</keyword>